<gene>
    <name evidence="2" type="primary">espH</name>
    <name evidence="2" type="ORF">MPRM_40390</name>
</gene>
<feature type="region of interest" description="Disordered" evidence="1">
    <location>
        <begin position="1"/>
        <end position="44"/>
    </location>
</feature>
<feature type="compositionally biased region" description="Basic and acidic residues" evidence="1">
    <location>
        <begin position="16"/>
        <end position="25"/>
    </location>
</feature>
<name>A0A7I7YY10_9MYCO</name>
<evidence type="ECO:0000256" key="1">
    <source>
        <dbReference type="SAM" id="MobiDB-lite"/>
    </source>
</evidence>
<dbReference type="Proteomes" id="UP000467105">
    <property type="component" value="Chromosome"/>
</dbReference>
<keyword evidence="3" id="KW-1185">Reference proteome</keyword>
<dbReference type="RefSeq" id="WP_085270526.1">
    <property type="nucleotide sequence ID" value="NZ_AP022614.1"/>
</dbReference>
<accession>A0A7I7YY10</accession>
<organism evidence="2 3">
    <name type="scientific">Mycobacterium parmense</name>
    <dbReference type="NCBI Taxonomy" id="185642"/>
    <lineage>
        <taxon>Bacteria</taxon>
        <taxon>Bacillati</taxon>
        <taxon>Actinomycetota</taxon>
        <taxon>Actinomycetes</taxon>
        <taxon>Mycobacteriales</taxon>
        <taxon>Mycobacteriaceae</taxon>
        <taxon>Mycobacterium</taxon>
        <taxon>Mycobacterium simiae complex</taxon>
    </lineage>
</organism>
<dbReference type="EMBL" id="AP022614">
    <property type="protein sequence ID" value="BBZ46758.1"/>
    <property type="molecule type" value="Genomic_DNA"/>
</dbReference>
<sequence>MPAHDRDDLDALDFYEPDHTHRDGDAGADALDFSGVDHDGGDESAVDALDEYVPAQPADESELDAIHAQAGASAPEEEDEGEAVQTFTVANPADTVSVSALIDGRTQRVELSAKVTSMTEHELAEEILVLADLARQKGLAGQHDYVLENEILAGTMRQMGLDRNEVLRDFMENGIGLPTPEQAEAAQAEVFATRYATDH</sequence>
<protein>
    <submittedName>
        <fullName evidence="2">ESX-1 secretion-associated protein EspH</fullName>
    </submittedName>
</protein>
<evidence type="ECO:0000313" key="3">
    <source>
        <dbReference type="Proteomes" id="UP000467105"/>
    </source>
</evidence>
<proteinExistence type="predicted"/>
<reference evidence="2 3" key="1">
    <citation type="journal article" date="2019" name="Emerg. Microbes Infect.">
        <title>Comprehensive subspecies identification of 175 nontuberculous mycobacteria species based on 7547 genomic profiles.</title>
        <authorList>
            <person name="Matsumoto Y."/>
            <person name="Kinjo T."/>
            <person name="Motooka D."/>
            <person name="Nabeya D."/>
            <person name="Jung N."/>
            <person name="Uechi K."/>
            <person name="Horii T."/>
            <person name="Iida T."/>
            <person name="Fujita J."/>
            <person name="Nakamura S."/>
        </authorList>
    </citation>
    <scope>NUCLEOTIDE SEQUENCE [LARGE SCALE GENOMIC DNA]</scope>
    <source>
        <strain evidence="2 3">JCM 14742</strain>
    </source>
</reference>
<dbReference type="OrthoDB" id="4641051at2"/>
<evidence type="ECO:0000313" key="2">
    <source>
        <dbReference type="EMBL" id="BBZ46758.1"/>
    </source>
</evidence>
<dbReference type="AlphaFoldDB" id="A0A7I7YY10"/>